<feature type="region of interest" description="Disordered" evidence="1">
    <location>
        <begin position="28"/>
        <end position="60"/>
    </location>
</feature>
<dbReference type="Proteomes" id="UP001183414">
    <property type="component" value="Unassembled WGS sequence"/>
</dbReference>
<keyword evidence="2" id="KW-0472">Membrane</keyword>
<protein>
    <submittedName>
        <fullName evidence="4">Uncharacterized protein</fullName>
    </submittedName>
</protein>
<feature type="transmembrane region" description="Helical" evidence="2">
    <location>
        <begin position="154"/>
        <end position="174"/>
    </location>
</feature>
<evidence type="ECO:0000256" key="2">
    <source>
        <dbReference type="SAM" id="Phobius"/>
    </source>
</evidence>
<reference evidence="5" key="1">
    <citation type="submission" date="2023-07" db="EMBL/GenBank/DDBJ databases">
        <title>30 novel species of actinomycetes from the DSMZ collection.</title>
        <authorList>
            <person name="Nouioui I."/>
        </authorList>
    </citation>
    <scope>NUCLEOTIDE SEQUENCE [LARGE SCALE GENOMIC DNA]</scope>
    <source>
        <strain evidence="5">DSM 42041</strain>
    </source>
</reference>
<feature type="signal peptide" evidence="3">
    <location>
        <begin position="1"/>
        <end position="29"/>
    </location>
</feature>
<name>A0ABU2NSK4_9ACTN</name>
<evidence type="ECO:0000256" key="3">
    <source>
        <dbReference type="SAM" id="SignalP"/>
    </source>
</evidence>
<organism evidence="4 5">
    <name type="scientific">Streptomyces hazeniae</name>
    <dbReference type="NCBI Taxonomy" id="3075538"/>
    <lineage>
        <taxon>Bacteria</taxon>
        <taxon>Bacillati</taxon>
        <taxon>Actinomycetota</taxon>
        <taxon>Actinomycetes</taxon>
        <taxon>Kitasatosporales</taxon>
        <taxon>Streptomycetaceae</taxon>
        <taxon>Streptomyces</taxon>
    </lineage>
</organism>
<keyword evidence="2" id="KW-0812">Transmembrane</keyword>
<keyword evidence="3" id="KW-0732">Signal</keyword>
<keyword evidence="2" id="KW-1133">Transmembrane helix</keyword>
<feature type="chain" id="PRO_5046825309" evidence="3">
    <location>
        <begin position="30"/>
        <end position="188"/>
    </location>
</feature>
<accession>A0ABU2NSK4</accession>
<keyword evidence="5" id="KW-1185">Reference proteome</keyword>
<dbReference type="EMBL" id="JAVREQ010000010">
    <property type="protein sequence ID" value="MDT0379720.1"/>
    <property type="molecule type" value="Genomic_DNA"/>
</dbReference>
<evidence type="ECO:0000256" key="1">
    <source>
        <dbReference type="SAM" id="MobiDB-lite"/>
    </source>
</evidence>
<evidence type="ECO:0000313" key="4">
    <source>
        <dbReference type="EMBL" id="MDT0379720.1"/>
    </source>
</evidence>
<sequence length="188" mass="18575">MTPRARPHLAAAVAACAAVVALAVPPAAASEGGGAPGAPDTSRPRDAVTLTPAAGDPGSTVTVRARCDGDVDHGGVFSTAFADAPALRPATDGGGLVAQARVKSGLPRGRSYVVTANCSAAESLTTTFVTSEGRAHRHLARGGSGEEANQVDGVALAFGGGLAGAALAGYLLTARRAASRRRARAGRR</sequence>
<proteinExistence type="predicted"/>
<evidence type="ECO:0000313" key="5">
    <source>
        <dbReference type="Proteomes" id="UP001183414"/>
    </source>
</evidence>
<dbReference type="RefSeq" id="WP_311673514.1">
    <property type="nucleotide sequence ID" value="NZ_JAVREQ010000010.1"/>
</dbReference>
<comment type="caution">
    <text evidence="4">The sequence shown here is derived from an EMBL/GenBank/DDBJ whole genome shotgun (WGS) entry which is preliminary data.</text>
</comment>
<gene>
    <name evidence="4" type="ORF">RM572_13180</name>
</gene>